<evidence type="ECO:0000313" key="3">
    <source>
        <dbReference type="Proteomes" id="UP000295258"/>
    </source>
</evidence>
<dbReference type="Proteomes" id="UP000295258">
    <property type="component" value="Unassembled WGS sequence"/>
</dbReference>
<organism evidence="2 3">
    <name type="scientific">Nonomuraea deserti</name>
    <dbReference type="NCBI Taxonomy" id="1848322"/>
    <lineage>
        <taxon>Bacteria</taxon>
        <taxon>Bacillati</taxon>
        <taxon>Actinomycetota</taxon>
        <taxon>Actinomycetes</taxon>
        <taxon>Streptosporangiales</taxon>
        <taxon>Streptosporangiaceae</taxon>
        <taxon>Nonomuraea</taxon>
    </lineage>
</organism>
<comment type="caution">
    <text evidence="2">The sequence shown here is derived from an EMBL/GenBank/DDBJ whole genome shotgun (WGS) entry which is preliminary data.</text>
</comment>
<name>A0A4R4V758_9ACTN</name>
<sequence>MGKDDLGHLDKFRQDLPYLSPAWIRTYKPVRANTEGINGRLKGHDLDLGNPKTRLAHGRVAQSLLTALLVAVANDHLLDQWRHTHQPQDEPVTPADTPQTPVEPFDGTPPTGQSRPPPTP</sequence>
<dbReference type="AlphaFoldDB" id="A0A4R4V758"/>
<feature type="region of interest" description="Disordered" evidence="1">
    <location>
        <begin position="81"/>
        <end position="120"/>
    </location>
</feature>
<dbReference type="EMBL" id="SMKO01000092">
    <property type="protein sequence ID" value="TDD00511.1"/>
    <property type="molecule type" value="Genomic_DNA"/>
</dbReference>
<keyword evidence="3" id="KW-1185">Reference proteome</keyword>
<proteinExistence type="predicted"/>
<reference evidence="2 3" key="1">
    <citation type="submission" date="2019-03" db="EMBL/GenBank/DDBJ databases">
        <title>Draft genome sequences of novel Actinobacteria.</title>
        <authorList>
            <person name="Sahin N."/>
            <person name="Ay H."/>
            <person name="Saygin H."/>
        </authorList>
    </citation>
    <scope>NUCLEOTIDE SEQUENCE [LARGE SCALE GENOMIC DNA]</scope>
    <source>
        <strain evidence="2 3">KC310</strain>
    </source>
</reference>
<evidence type="ECO:0008006" key="4">
    <source>
        <dbReference type="Google" id="ProtNLM"/>
    </source>
</evidence>
<evidence type="ECO:0000313" key="2">
    <source>
        <dbReference type="EMBL" id="TDD00511.1"/>
    </source>
</evidence>
<dbReference type="RefSeq" id="WP_132598406.1">
    <property type="nucleotide sequence ID" value="NZ_SMKO01000092.1"/>
</dbReference>
<protein>
    <recommendedName>
        <fullName evidence="4">Transposase DDE domain-containing protein</fullName>
    </recommendedName>
</protein>
<evidence type="ECO:0000256" key="1">
    <source>
        <dbReference type="SAM" id="MobiDB-lite"/>
    </source>
</evidence>
<accession>A0A4R4V758</accession>
<gene>
    <name evidence="2" type="ORF">E1292_28550</name>
</gene>